<dbReference type="EMBL" id="JACCBG010000001">
    <property type="protein sequence ID" value="NYD40223.1"/>
    <property type="molecule type" value="Genomic_DNA"/>
</dbReference>
<organism evidence="3 4">
    <name type="scientific">Nocardioides panaciterrulae</name>
    <dbReference type="NCBI Taxonomy" id="661492"/>
    <lineage>
        <taxon>Bacteria</taxon>
        <taxon>Bacillati</taxon>
        <taxon>Actinomycetota</taxon>
        <taxon>Actinomycetes</taxon>
        <taxon>Propionibacteriales</taxon>
        <taxon>Nocardioidaceae</taxon>
        <taxon>Nocardioides</taxon>
    </lineage>
</organism>
<reference evidence="3 4" key="1">
    <citation type="submission" date="2020-07" db="EMBL/GenBank/DDBJ databases">
        <title>Sequencing the genomes of 1000 actinobacteria strains.</title>
        <authorList>
            <person name="Klenk H.-P."/>
        </authorList>
    </citation>
    <scope>NUCLEOTIDE SEQUENCE [LARGE SCALE GENOMIC DNA]</scope>
    <source>
        <strain evidence="3 4">DSM 21350</strain>
    </source>
</reference>
<accession>A0A7Y9J9D8</accession>
<proteinExistence type="predicted"/>
<dbReference type="AlphaFoldDB" id="A0A7Y9J9D8"/>
<keyword evidence="4" id="KW-1185">Reference proteome</keyword>
<dbReference type="RefSeq" id="WP_179662144.1">
    <property type="nucleotide sequence ID" value="NZ_JACCBG010000001.1"/>
</dbReference>
<feature type="compositionally biased region" description="Pro residues" evidence="1">
    <location>
        <begin position="16"/>
        <end position="28"/>
    </location>
</feature>
<dbReference type="Proteomes" id="UP000535511">
    <property type="component" value="Unassembled WGS sequence"/>
</dbReference>
<name>A0A7Y9J9D8_9ACTN</name>
<comment type="caution">
    <text evidence="3">The sequence shown here is derived from an EMBL/GenBank/DDBJ whole genome shotgun (WGS) entry which is preliminary data.</text>
</comment>
<protein>
    <recommendedName>
        <fullName evidence="2">DUF222 domain-containing protein</fullName>
    </recommendedName>
</protein>
<sequence length="218" mass="23127">MVDSGHVTGAGSPAGGPAPLPGTLPAEPPSAEAIEGWIAALQADCPDLGDAERIDRIRSLERLKCVAGSAQAELTADVDTSQRARAAAAGEPQARQGRGIASQIALARRESPHRGQTHLGLAKVLRSELPATRAAFRTGRITEWVATIIARETACLSLEDRRRVDAEVAGDPAALEAMGERELTGLLQKRAAALDPASVARRRRRAESDRRTTLRRTP</sequence>
<feature type="region of interest" description="Disordered" evidence="1">
    <location>
        <begin position="192"/>
        <end position="218"/>
    </location>
</feature>
<feature type="region of interest" description="Disordered" evidence="1">
    <location>
        <begin position="1"/>
        <end position="29"/>
    </location>
</feature>
<dbReference type="InterPro" id="IPR003870">
    <property type="entry name" value="DUF222"/>
</dbReference>
<gene>
    <name evidence="3" type="ORF">BJZ21_000306</name>
</gene>
<evidence type="ECO:0000256" key="1">
    <source>
        <dbReference type="SAM" id="MobiDB-lite"/>
    </source>
</evidence>
<evidence type="ECO:0000313" key="3">
    <source>
        <dbReference type="EMBL" id="NYD40223.1"/>
    </source>
</evidence>
<evidence type="ECO:0000259" key="2">
    <source>
        <dbReference type="Pfam" id="PF02720"/>
    </source>
</evidence>
<feature type="domain" description="DUF222" evidence="2">
    <location>
        <begin position="78"/>
        <end position="214"/>
    </location>
</feature>
<dbReference type="Pfam" id="PF02720">
    <property type="entry name" value="DUF222"/>
    <property type="match status" value="1"/>
</dbReference>
<evidence type="ECO:0000313" key="4">
    <source>
        <dbReference type="Proteomes" id="UP000535511"/>
    </source>
</evidence>